<dbReference type="Gramene" id="OPUNC07G13530.1">
    <property type="protein sequence ID" value="OPUNC07G13530.1"/>
    <property type="gene ID" value="OPUNC07G13530"/>
</dbReference>
<dbReference type="EnsemblPlants" id="OPUNC07G13530.1">
    <property type="protein sequence ID" value="OPUNC07G13530.1"/>
    <property type="gene ID" value="OPUNC07G13530"/>
</dbReference>
<reference evidence="1" key="2">
    <citation type="submission" date="2018-05" db="EMBL/GenBank/DDBJ databases">
        <title>OpunRS2 (Oryza punctata Reference Sequence Version 2).</title>
        <authorList>
            <person name="Zhang J."/>
            <person name="Kudrna D."/>
            <person name="Lee S."/>
            <person name="Talag J."/>
            <person name="Welchert J."/>
            <person name="Wing R.A."/>
        </authorList>
    </citation>
    <scope>NUCLEOTIDE SEQUENCE [LARGE SCALE GENOMIC DNA]</scope>
</reference>
<protein>
    <submittedName>
        <fullName evidence="1">Uncharacterized protein</fullName>
    </submittedName>
</protein>
<name>A0A0E0LKS6_ORYPU</name>
<reference evidence="1" key="1">
    <citation type="submission" date="2015-04" db="UniProtKB">
        <authorList>
            <consortium name="EnsemblPlants"/>
        </authorList>
    </citation>
    <scope>IDENTIFICATION</scope>
</reference>
<accession>A0A0E0LKS6</accession>
<dbReference type="AlphaFoldDB" id="A0A0E0LKS6"/>
<sequence length="153" mass="16441">MMNSTSRLNSAAYEPPMAMSRLTCRARAWADVLISPDSIASLTIFSTTAASHTSFMSSPVLHTAPTNRLLISWSVKNGQHTIGTPSTAASSVEFQPACVRKHPTARWRSTSLCGAHPTTRSLLSPAAAVTASWRLVVLWLATIMSGRSTQRNG</sequence>
<dbReference type="Proteomes" id="UP000026962">
    <property type="component" value="Chromosome 7"/>
</dbReference>
<keyword evidence="2" id="KW-1185">Reference proteome</keyword>
<organism evidence="1">
    <name type="scientific">Oryza punctata</name>
    <name type="common">Red rice</name>
    <dbReference type="NCBI Taxonomy" id="4537"/>
    <lineage>
        <taxon>Eukaryota</taxon>
        <taxon>Viridiplantae</taxon>
        <taxon>Streptophyta</taxon>
        <taxon>Embryophyta</taxon>
        <taxon>Tracheophyta</taxon>
        <taxon>Spermatophyta</taxon>
        <taxon>Magnoliopsida</taxon>
        <taxon>Liliopsida</taxon>
        <taxon>Poales</taxon>
        <taxon>Poaceae</taxon>
        <taxon>BOP clade</taxon>
        <taxon>Oryzoideae</taxon>
        <taxon>Oryzeae</taxon>
        <taxon>Oryzinae</taxon>
        <taxon>Oryza</taxon>
    </lineage>
</organism>
<proteinExistence type="predicted"/>
<dbReference type="HOGENOM" id="CLU_1716217_0_0_1"/>
<evidence type="ECO:0000313" key="1">
    <source>
        <dbReference type="EnsemblPlants" id="OPUNC07G13530.1"/>
    </source>
</evidence>
<evidence type="ECO:0000313" key="2">
    <source>
        <dbReference type="Proteomes" id="UP000026962"/>
    </source>
</evidence>